<keyword evidence="3" id="KW-1185">Reference proteome</keyword>
<evidence type="ECO:0000313" key="3">
    <source>
        <dbReference type="Proteomes" id="UP000295727"/>
    </source>
</evidence>
<proteinExistence type="predicted"/>
<dbReference type="AlphaFoldDB" id="A0A4P7D7J3"/>
<gene>
    <name evidence="2" type="ORF">E1956_37635</name>
</gene>
<sequence length="91" mass="10346">MYRVDIVTNANRGKFDRHPHAQRASGRKTNQASAANLKGLLTHASTASELQQLKVCMIFESRKSLSEFPEPMAYSRTSLYPQTFYFLHSPL</sequence>
<evidence type="ECO:0000313" key="2">
    <source>
        <dbReference type="EMBL" id="QBR02925.1"/>
    </source>
</evidence>
<organism evidence="2 3">
    <name type="scientific">Paraburkholderia pallida</name>
    <dbReference type="NCBI Taxonomy" id="2547399"/>
    <lineage>
        <taxon>Bacteria</taxon>
        <taxon>Pseudomonadati</taxon>
        <taxon>Pseudomonadota</taxon>
        <taxon>Betaproteobacteria</taxon>
        <taxon>Burkholderiales</taxon>
        <taxon>Burkholderiaceae</taxon>
        <taxon>Paraburkholderia</taxon>
    </lineage>
</organism>
<dbReference type="Proteomes" id="UP000295727">
    <property type="component" value="Chromosome 4"/>
</dbReference>
<evidence type="ECO:0000256" key="1">
    <source>
        <dbReference type="SAM" id="MobiDB-lite"/>
    </source>
</evidence>
<reference evidence="2 3" key="1">
    <citation type="submission" date="2019-03" db="EMBL/GenBank/DDBJ databases">
        <title>Paraburkholderia sp. 7MH5, isolated from subtropical forest soil.</title>
        <authorList>
            <person name="Gao Z.-H."/>
            <person name="Qiu L.-H."/>
        </authorList>
    </citation>
    <scope>NUCLEOTIDE SEQUENCE [LARGE SCALE GENOMIC DNA]</scope>
    <source>
        <strain evidence="2 3">7MH5</strain>
    </source>
</reference>
<dbReference type="EMBL" id="CP038151">
    <property type="protein sequence ID" value="QBR02925.1"/>
    <property type="molecule type" value="Genomic_DNA"/>
</dbReference>
<accession>A0A4P7D7J3</accession>
<dbReference type="RefSeq" id="WP_134758434.1">
    <property type="nucleotide sequence ID" value="NZ_CP038151.1"/>
</dbReference>
<dbReference type="KEGG" id="ppai:E1956_37635"/>
<feature type="region of interest" description="Disordered" evidence="1">
    <location>
        <begin position="13"/>
        <end position="33"/>
    </location>
</feature>
<name>A0A4P7D7J3_9BURK</name>
<protein>
    <submittedName>
        <fullName evidence="2">Uncharacterized protein</fullName>
    </submittedName>
</protein>